<dbReference type="InterPro" id="IPR051323">
    <property type="entry name" value="AtsK-like"/>
</dbReference>
<dbReference type="GO" id="GO:0046872">
    <property type="term" value="F:metal ion binding"/>
    <property type="evidence" value="ECO:0007669"/>
    <property type="project" value="UniProtKB-KW"/>
</dbReference>
<evidence type="ECO:0000313" key="8">
    <source>
        <dbReference type="EMBL" id="ONH31691.1"/>
    </source>
</evidence>
<name>A0A1V2IGY1_9ACTN</name>
<evidence type="ECO:0000256" key="1">
    <source>
        <dbReference type="ARBA" id="ARBA00005896"/>
    </source>
</evidence>
<dbReference type="InterPro" id="IPR003819">
    <property type="entry name" value="TauD/TfdA-like"/>
</dbReference>
<dbReference type="RefSeq" id="WP_076815247.1">
    <property type="nucleotide sequence ID" value="NZ_MOMC01000015.1"/>
</dbReference>
<accession>A0A1V2IGY1</accession>
<evidence type="ECO:0000259" key="7">
    <source>
        <dbReference type="Pfam" id="PF02668"/>
    </source>
</evidence>
<dbReference type="OrthoDB" id="581608at2"/>
<evidence type="ECO:0000256" key="4">
    <source>
        <dbReference type="ARBA" id="ARBA00023002"/>
    </source>
</evidence>
<protein>
    <submittedName>
        <fullName evidence="8">Taurine dioxygenase</fullName>
    </submittedName>
</protein>
<keyword evidence="2" id="KW-0479">Metal-binding</keyword>
<evidence type="ECO:0000256" key="3">
    <source>
        <dbReference type="ARBA" id="ARBA00022964"/>
    </source>
</evidence>
<evidence type="ECO:0000256" key="5">
    <source>
        <dbReference type="ARBA" id="ARBA00023004"/>
    </source>
</evidence>
<evidence type="ECO:0000313" key="9">
    <source>
        <dbReference type="Proteomes" id="UP000188929"/>
    </source>
</evidence>
<comment type="caution">
    <text evidence="8">The sequence shown here is derived from an EMBL/GenBank/DDBJ whole genome shotgun (WGS) entry which is preliminary data.</text>
</comment>
<dbReference type="PANTHER" id="PTHR30468">
    <property type="entry name" value="ALPHA-KETOGLUTARATE-DEPENDENT SULFONATE DIOXYGENASE"/>
    <property type="match status" value="1"/>
</dbReference>
<dbReference type="Gene3D" id="3.60.130.10">
    <property type="entry name" value="Clavaminate synthase-like"/>
    <property type="match status" value="1"/>
</dbReference>
<dbReference type="Proteomes" id="UP000188929">
    <property type="component" value="Unassembled WGS sequence"/>
</dbReference>
<evidence type="ECO:0000256" key="2">
    <source>
        <dbReference type="ARBA" id="ARBA00022723"/>
    </source>
</evidence>
<feature type="domain" description="TauD/TfdA-like" evidence="7">
    <location>
        <begin position="39"/>
        <end position="304"/>
    </location>
</feature>
<dbReference type="GO" id="GO:0016706">
    <property type="term" value="F:2-oxoglutarate-dependent dioxygenase activity"/>
    <property type="evidence" value="ECO:0007669"/>
    <property type="project" value="TreeGrafter"/>
</dbReference>
<proteinExistence type="inferred from homology"/>
<evidence type="ECO:0000256" key="6">
    <source>
        <dbReference type="SAM" id="MobiDB-lite"/>
    </source>
</evidence>
<dbReference type="GO" id="GO:0005737">
    <property type="term" value="C:cytoplasm"/>
    <property type="evidence" value="ECO:0007669"/>
    <property type="project" value="TreeGrafter"/>
</dbReference>
<keyword evidence="4" id="KW-0560">Oxidoreductase</keyword>
<comment type="similarity">
    <text evidence="1">Belongs to the TfdA dioxygenase family.</text>
</comment>
<dbReference type="Pfam" id="PF02668">
    <property type="entry name" value="TauD"/>
    <property type="match status" value="1"/>
</dbReference>
<dbReference type="SUPFAM" id="SSF51197">
    <property type="entry name" value="Clavaminate synthase-like"/>
    <property type="match status" value="1"/>
</dbReference>
<gene>
    <name evidence="8" type="ORF">BL253_08490</name>
</gene>
<dbReference type="AlphaFoldDB" id="A0A1V2IGY1"/>
<keyword evidence="5" id="KW-0408">Iron</keyword>
<keyword evidence="9" id="KW-1185">Reference proteome</keyword>
<dbReference type="PANTHER" id="PTHR30468:SF1">
    <property type="entry name" value="ALPHA-KETOGLUTARATE-DEPENDENT SULFONATE DIOXYGENASE"/>
    <property type="match status" value="1"/>
</dbReference>
<organism evidence="8 9">
    <name type="scientific">Pseudofrankia asymbiotica</name>
    <dbReference type="NCBI Taxonomy" id="1834516"/>
    <lineage>
        <taxon>Bacteria</taxon>
        <taxon>Bacillati</taxon>
        <taxon>Actinomycetota</taxon>
        <taxon>Actinomycetes</taxon>
        <taxon>Frankiales</taxon>
        <taxon>Frankiaceae</taxon>
        <taxon>Pseudofrankia</taxon>
    </lineage>
</organism>
<sequence>MAGVTDDLRAPAAPQPLVTRTPCVDGGTRRAAASAWRAQRLTPRIGARVDGLDLRALTRSGGAEELREALVAHKVLFIPDQDLDADDHVALGRALGDVTTSHPVVPGADERHPEIYELDSHDGGTSDVWHTDVTFMARPPMASILRAVRLPELGGATNWVDLEQAYESLSPAVRALADGLEAIHDGNREFGEYLAQRRGGEGNDWDGARVRTLVPVRHPVVRVHPESGRRSLFVNPGFTVRIAGVSDAESRGLLDIFFAHITRPEHLVRHHWRPGDVVLWDNRSTAHYADHDYGDFQRIMHRVTLRGDIPVGPDGPRRTPAAPAADLPRETSAATVRSAAPR</sequence>
<dbReference type="STRING" id="1834516.BL253_08490"/>
<dbReference type="InterPro" id="IPR042098">
    <property type="entry name" value="TauD-like_sf"/>
</dbReference>
<dbReference type="EMBL" id="MOMC01000015">
    <property type="protein sequence ID" value="ONH31691.1"/>
    <property type="molecule type" value="Genomic_DNA"/>
</dbReference>
<feature type="region of interest" description="Disordered" evidence="6">
    <location>
        <begin position="1"/>
        <end position="24"/>
    </location>
</feature>
<keyword evidence="3 8" id="KW-0223">Dioxygenase</keyword>
<feature type="region of interest" description="Disordered" evidence="6">
    <location>
        <begin position="308"/>
        <end position="342"/>
    </location>
</feature>
<reference evidence="9" key="1">
    <citation type="submission" date="2016-10" db="EMBL/GenBank/DDBJ databases">
        <title>Frankia sp. NRRL B-16386 Genome sequencing.</title>
        <authorList>
            <person name="Ghodhbane-Gtari F."/>
            <person name="Swanson E."/>
            <person name="Gueddou A."/>
            <person name="Hezbri K."/>
            <person name="Ktari K."/>
            <person name="Nouioui I."/>
            <person name="Morris K."/>
            <person name="Simpson S."/>
            <person name="Abebe-Akele F."/>
            <person name="Thomas K."/>
            <person name="Gtari M."/>
            <person name="Tisa L.S."/>
        </authorList>
    </citation>
    <scope>NUCLEOTIDE SEQUENCE [LARGE SCALE GENOMIC DNA]</scope>
    <source>
        <strain evidence="9">NRRL B-16386</strain>
    </source>
</reference>